<dbReference type="EMBL" id="CM000764">
    <property type="protein sequence ID" value="OQU83147.1"/>
    <property type="molecule type" value="Genomic_DNA"/>
</dbReference>
<evidence type="ECO:0000313" key="2">
    <source>
        <dbReference type="EMBL" id="OQU83145.1"/>
    </source>
</evidence>
<dbReference type="EMBL" id="CM000764">
    <property type="protein sequence ID" value="OQU83145.1"/>
    <property type="molecule type" value="Genomic_DNA"/>
</dbReference>
<evidence type="ECO:0000313" key="3">
    <source>
        <dbReference type="EMBL" id="OQU83146.1"/>
    </source>
</evidence>
<reference evidence="1 7" key="1">
    <citation type="journal article" date="2009" name="Nature">
        <title>The Sorghum bicolor genome and the diversification of grasses.</title>
        <authorList>
            <person name="Paterson A.H."/>
            <person name="Bowers J.E."/>
            <person name="Bruggmann R."/>
            <person name="Dubchak I."/>
            <person name="Grimwood J."/>
            <person name="Gundlach H."/>
            <person name="Haberer G."/>
            <person name="Hellsten U."/>
            <person name="Mitros T."/>
            <person name="Poliakov A."/>
            <person name="Schmutz J."/>
            <person name="Spannagl M."/>
            <person name="Tang H."/>
            <person name="Wang X."/>
            <person name="Wicker T."/>
            <person name="Bharti A.K."/>
            <person name="Chapman J."/>
            <person name="Feltus F.A."/>
            <person name="Gowik U."/>
            <person name="Grigoriev I.V."/>
            <person name="Lyons E."/>
            <person name="Maher C.A."/>
            <person name="Martis M."/>
            <person name="Narechania A."/>
            <person name="Otillar R.P."/>
            <person name="Penning B.W."/>
            <person name="Salamov A.A."/>
            <person name="Wang Y."/>
            <person name="Zhang L."/>
            <person name="Carpita N.C."/>
            <person name="Freeling M."/>
            <person name="Gingle A.R."/>
            <person name="Hash C.T."/>
            <person name="Keller B."/>
            <person name="Klein P."/>
            <person name="Kresovich S."/>
            <person name="McCann M.C."/>
            <person name="Ming R."/>
            <person name="Peterson D.G."/>
            <person name="Mehboob-ur-Rahman"/>
            <person name="Ware D."/>
            <person name="Westhoff P."/>
            <person name="Mayer K.F."/>
            <person name="Messing J."/>
            <person name="Rokhsar D.S."/>
        </authorList>
    </citation>
    <scope>NUCLEOTIDE SEQUENCE [LARGE SCALE GENOMIC DNA]</scope>
    <source>
        <strain evidence="7">cv. BTx623</strain>
    </source>
</reference>
<dbReference type="OMA" id="CMEVMAL"/>
<dbReference type="EMBL" id="CM000764">
    <property type="protein sequence ID" value="OQU83146.1"/>
    <property type="molecule type" value="Genomic_DNA"/>
</dbReference>
<evidence type="ECO:0000313" key="4">
    <source>
        <dbReference type="EMBL" id="OQU83147.1"/>
    </source>
</evidence>
<dbReference type="InParanoid" id="A0A1B6PQY8"/>
<dbReference type="EMBL" id="CM000764">
    <property type="protein sequence ID" value="KXG28089.1"/>
    <property type="molecule type" value="Genomic_DNA"/>
</dbReference>
<reference evidence="1" key="2">
    <citation type="submission" date="2017-02" db="EMBL/GenBank/DDBJ databases">
        <title>WGS assembly of Sorghum bicolor.</title>
        <authorList>
            <person name="Paterson A."/>
            <person name="Mullet J."/>
            <person name="Bowers J."/>
            <person name="Bruggmann R."/>
            <person name="Dubchak I."/>
            <person name="Grimwood J."/>
            <person name="Gundlach H."/>
            <person name="Haberer G."/>
            <person name="Hellsten U."/>
            <person name="Mitros T."/>
            <person name="Poliakov A."/>
            <person name="Schmutz J."/>
            <person name="Spannagl M."/>
            <person name="Tang H."/>
            <person name="Wang X."/>
            <person name="Wicker T."/>
            <person name="Bharti A."/>
            <person name="Chapman J."/>
            <person name="Feltus F."/>
            <person name="Gowik U."/>
            <person name="Grigoriev I."/>
            <person name="Lyons E."/>
            <person name="Maher C."/>
            <person name="Martis M."/>
            <person name="Narechania A."/>
            <person name="Otillar R."/>
            <person name="Penning B."/>
            <person name="Salamov A."/>
            <person name="Wang Y."/>
            <person name="Zhang L."/>
            <person name="Carpita N."/>
            <person name="Freeling M."/>
            <person name="Gingle A."/>
            <person name="Hash C."/>
            <person name="Keller B."/>
            <person name="Klein P."/>
            <person name="Kresovich S."/>
            <person name="Mccann M."/>
            <person name="Ming R."/>
            <person name="Peterson D."/>
            <person name="Rahman M."/>
            <person name="Ware D."/>
            <person name="Westhoff P."/>
            <person name="Mayer K."/>
            <person name="Messing J."/>
            <person name="Sims D."/>
            <person name="Jenkins J."/>
            <person name="Shu S."/>
            <person name="Rokhsar D."/>
        </authorList>
    </citation>
    <scope>NUCLEOTIDE SEQUENCE</scope>
</reference>
<sequence length="114" mass="12281">MPASIDPCPAANCQIMEAGKKTATMMDSRLLDAAVSGDTTMMKHLALHDPAVLLGTTPRGNTCLHISAMHGHAGFCMDAMALNRSLLSAVNNDEETPLVATVTRRLYSFYIFQI</sequence>
<gene>
    <name evidence="3" type="ORF">SORBI_3005G083550</name>
    <name evidence="2" type="ORF">SORBI_3005G083601</name>
    <name evidence="5" type="ORF">SORBI_3005G083651</name>
    <name evidence="4" type="ORF">SORBI_3005G083700</name>
    <name evidence="6" type="ORF">SORBI_3005G083733</name>
    <name evidence="1" type="ORF">SORBI_3005G083766</name>
</gene>
<dbReference type="Gramene" id="OQU83148">
    <property type="protein sequence ID" value="OQU83148"/>
    <property type="gene ID" value="SORBI_3005G083651"/>
</dbReference>
<keyword evidence="7" id="KW-1185">Reference proteome</keyword>
<protein>
    <recommendedName>
        <fullName evidence="8">PGG domain-containing protein</fullName>
    </recommendedName>
</protein>
<name>A0A1B6PQY8_SORBI</name>
<dbReference type="Gramene" id="OQU83149">
    <property type="protein sequence ID" value="OQU83149"/>
    <property type="gene ID" value="SORBI_3005G083733"/>
</dbReference>
<proteinExistence type="predicted"/>
<accession>A0A1B6PQY8</accession>
<dbReference type="EMBL" id="CM000764">
    <property type="protein sequence ID" value="OQU83149.1"/>
    <property type="molecule type" value="Genomic_DNA"/>
</dbReference>
<dbReference type="SUPFAM" id="SSF48403">
    <property type="entry name" value="Ankyrin repeat"/>
    <property type="match status" value="1"/>
</dbReference>
<reference evidence="7" key="3">
    <citation type="journal article" date="2018" name="Plant J.">
        <title>The Sorghum bicolor reference genome: improved assembly, gene annotations, a transcriptome atlas, and signatures of genome organization.</title>
        <authorList>
            <person name="McCormick R.F."/>
            <person name="Truong S.K."/>
            <person name="Sreedasyam A."/>
            <person name="Jenkins J."/>
            <person name="Shu S."/>
            <person name="Sims D."/>
            <person name="Kennedy M."/>
            <person name="Amirebrahimi M."/>
            <person name="Weers B.D."/>
            <person name="McKinley B."/>
            <person name="Mattison A."/>
            <person name="Morishige D.T."/>
            <person name="Grimwood J."/>
            <person name="Schmutz J."/>
            <person name="Mullet J.E."/>
        </authorList>
    </citation>
    <scope>NUCLEOTIDE SEQUENCE [LARGE SCALE GENOMIC DNA]</scope>
    <source>
        <strain evidence="7">cv. BTx623</strain>
    </source>
</reference>
<dbReference type="Gramene" id="OQU83145">
    <property type="protein sequence ID" value="OQU83145"/>
    <property type="gene ID" value="SORBI_3005G083601"/>
</dbReference>
<evidence type="ECO:0000313" key="7">
    <source>
        <dbReference type="Proteomes" id="UP000000768"/>
    </source>
</evidence>
<dbReference type="Proteomes" id="UP000000768">
    <property type="component" value="Chromosome 5"/>
</dbReference>
<organism evidence="1 7">
    <name type="scientific">Sorghum bicolor</name>
    <name type="common">Sorghum</name>
    <name type="synonym">Sorghum vulgare</name>
    <dbReference type="NCBI Taxonomy" id="4558"/>
    <lineage>
        <taxon>Eukaryota</taxon>
        <taxon>Viridiplantae</taxon>
        <taxon>Streptophyta</taxon>
        <taxon>Embryophyta</taxon>
        <taxon>Tracheophyta</taxon>
        <taxon>Spermatophyta</taxon>
        <taxon>Magnoliopsida</taxon>
        <taxon>Liliopsida</taxon>
        <taxon>Poales</taxon>
        <taxon>Poaceae</taxon>
        <taxon>PACMAD clade</taxon>
        <taxon>Panicoideae</taxon>
        <taxon>Andropogonodae</taxon>
        <taxon>Andropogoneae</taxon>
        <taxon>Sorghinae</taxon>
        <taxon>Sorghum</taxon>
    </lineage>
</organism>
<dbReference type="Gramene" id="OQU83147">
    <property type="protein sequence ID" value="OQU83147"/>
    <property type="gene ID" value="SORBI_3005G083700"/>
</dbReference>
<dbReference type="Gramene" id="OQU83146">
    <property type="protein sequence ID" value="OQU83146"/>
    <property type="gene ID" value="SORBI_3005G083550"/>
</dbReference>
<evidence type="ECO:0008006" key="8">
    <source>
        <dbReference type="Google" id="ProtNLM"/>
    </source>
</evidence>
<evidence type="ECO:0000313" key="1">
    <source>
        <dbReference type="EMBL" id="KXG28089.1"/>
    </source>
</evidence>
<evidence type="ECO:0000313" key="6">
    <source>
        <dbReference type="EMBL" id="OQU83149.1"/>
    </source>
</evidence>
<dbReference type="AlphaFoldDB" id="A0A1B6PQY8"/>
<dbReference type="Gramene" id="KXG28089">
    <property type="protein sequence ID" value="KXG28089"/>
    <property type="gene ID" value="SORBI_3005G083766"/>
</dbReference>
<dbReference type="EMBL" id="CM000764">
    <property type="protein sequence ID" value="OQU83148.1"/>
    <property type="molecule type" value="Genomic_DNA"/>
</dbReference>
<dbReference type="Gene3D" id="1.25.40.20">
    <property type="entry name" value="Ankyrin repeat-containing domain"/>
    <property type="match status" value="1"/>
</dbReference>
<dbReference type="InterPro" id="IPR036770">
    <property type="entry name" value="Ankyrin_rpt-contain_sf"/>
</dbReference>
<evidence type="ECO:0000313" key="5">
    <source>
        <dbReference type="EMBL" id="OQU83148.1"/>
    </source>
</evidence>